<proteinExistence type="predicted"/>
<dbReference type="EMBL" id="CAFAAH010000240">
    <property type="protein sequence ID" value="CAB4807550.1"/>
    <property type="molecule type" value="Genomic_DNA"/>
</dbReference>
<dbReference type="PANTHER" id="PTHR22946">
    <property type="entry name" value="DIENELACTONE HYDROLASE DOMAIN-CONTAINING PROTEIN-RELATED"/>
    <property type="match status" value="1"/>
</dbReference>
<evidence type="ECO:0000313" key="3">
    <source>
        <dbReference type="EMBL" id="CAB4807550.1"/>
    </source>
</evidence>
<evidence type="ECO:0000259" key="2">
    <source>
        <dbReference type="Pfam" id="PF01738"/>
    </source>
</evidence>
<dbReference type="InterPro" id="IPR002925">
    <property type="entry name" value="Dienelactn_hydro"/>
</dbReference>
<dbReference type="AlphaFoldDB" id="A0A6J6YDP8"/>
<dbReference type="InterPro" id="IPR050261">
    <property type="entry name" value="FrsA_esterase"/>
</dbReference>
<gene>
    <name evidence="3" type="ORF">UFOPK2996_01418</name>
</gene>
<dbReference type="SUPFAM" id="SSF53474">
    <property type="entry name" value="alpha/beta-Hydrolases"/>
    <property type="match status" value="1"/>
</dbReference>
<dbReference type="InterPro" id="IPR029058">
    <property type="entry name" value="AB_hydrolase_fold"/>
</dbReference>
<protein>
    <submittedName>
        <fullName evidence="3">Unannotated protein</fullName>
    </submittedName>
</protein>
<feature type="domain" description="Dienelactone hydrolase" evidence="2">
    <location>
        <begin position="83"/>
        <end position="270"/>
    </location>
</feature>
<organism evidence="3">
    <name type="scientific">freshwater metagenome</name>
    <dbReference type="NCBI Taxonomy" id="449393"/>
    <lineage>
        <taxon>unclassified sequences</taxon>
        <taxon>metagenomes</taxon>
        <taxon>ecological metagenomes</taxon>
    </lineage>
</organism>
<dbReference type="Gene3D" id="3.40.50.1820">
    <property type="entry name" value="alpha/beta hydrolase"/>
    <property type="match status" value="1"/>
</dbReference>
<dbReference type="Pfam" id="PF01738">
    <property type="entry name" value="DLH"/>
    <property type="match status" value="1"/>
</dbReference>
<dbReference type="PANTHER" id="PTHR22946:SF9">
    <property type="entry name" value="POLYKETIDE TRANSFERASE AF380"/>
    <property type="match status" value="1"/>
</dbReference>
<evidence type="ECO:0000256" key="1">
    <source>
        <dbReference type="ARBA" id="ARBA00022801"/>
    </source>
</evidence>
<name>A0A6J6YDP8_9ZZZZ</name>
<reference evidence="3" key="1">
    <citation type="submission" date="2020-05" db="EMBL/GenBank/DDBJ databases">
        <authorList>
            <person name="Chiriac C."/>
            <person name="Salcher M."/>
            <person name="Ghai R."/>
            <person name="Kavagutti S V."/>
        </authorList>
    </citation>
    <scope>NUCLEOTIDE SEQUENCE</scope>
</reference>
<keyword evidence="1" id="KW-0378">Hydrolase</keyword>
<sequence length="299" mass="30948">MLNIRRSTTTRGARAVRRRVASVAGVIALAMVATSCAAVPVTAFTRTGATVGTPATAIEWFASPAPNGREVRLALLRAQGDGPHPALLILPGSDGLTDTYVKLARDFAAQGFDVAAGCWFGLPNTGIGTPRIDCDNAPDFTGVSEASVGAVQALVDATLEATGAAPDQLGILGYSRGGGAALLRSARTGAKEPIVDLAGMVTGQVQGFGTPLPTDVNIIPSANSISAPILMLHGTSDAIVVPTQTTTLASAMRSAKQDVTVHWYTTECDGGCNHDLLAHTRSRNDVIERASNWLHRQLG</sequence>
<dbReference type="GO" id="GO:0016788">
    <property type="term" value="F:hydrolase activity, acting on ester bonds"/>
    <property type="evidence" value="ECO:0007669"/>
    <property type="project" value="UniProtKB-ARBA"/>
</dbReference>
<accession>A0A6J6YDP8</accession>